<dbReference type="SUPFAM" id="SSF144064">
    <property type="entry name" value="Heme iron utilization protein-like"/>
    <property type="match status" value="1"/>
</dbReference>
<dbReference type="Proteomes" id="UP001597511">
    <property type="component" value="Unassembled WGS sequence"/>
</dbReference>
<dbReference type="CDD" id="cd16831">
    <property type="entry name" value="HemS-like_C"/>
    <property type="match status" value="1"/>
</dbReference>
<dbReference type="InterPro" id="IPR007845">
    <property type="entry name" value="HemS/ChuX_dom"/>
</dbReference>
<reference evidence="3" key="1">
    <citation type="journal article" date="2019" name="Int. J. Syst. Evol. Microbiol.">
        <title>The Global Catalogue of Microorganisms (GCM) 10K type strain sequencing project: providing services to taxonomists for standard genome sequencing and annotation.</title>
        <authorList>
            <consortium name="The Broad Institute Genomics Platform"/>
            <consortium name="The Broad Institute Genome Sequencing Center for Infectious Disease"/>
            <person name="Wu L."/>
            <person name="Ma J."/>
        </authorList>
    </citation>
    <scope>NUCLEOTIDE SEQUENCE [LARGE SCALE GENOMIC DNA]</scope>
    <source>
        <strain evidence="3">KCTC 23299</strain>
    </source>
</reference>
<name>A0ABW6A1T7_9BACT</name>
<proteinExistence type="predicted"/>
<dbReference type="RefSeq" id="WP_386094500.1">
    <property type="nucleotide sequence ID" value="NZ_JBHUOZ010000001.1"/>
</dbReference>
<comment type="caution">
    <text evidence="2">The sequence shown here is derived from an EMBL/GenBank/DDBJ whole genome shotgun (WGS) entry which is preliminary data.</text>
</comment>
<evidence type="ECO:0000313" key="3">
    <source>
        <dbReference type="Proteomes" id="UP001597511"/>
    </source>
</evidence>
<evidence type="ECO:0000313" key="2">
    <source>
        <dbReference type="EMBL" id="MFD2918415.1"/>
    </source>
</evidence>
<gene>
    <name evidence="2" type="ORF">ACFS6H_01760</name>
</gene>
<sequence>METTLSSLKEKYEAARVENPKARIRDIARLLGSSEAQLLATGIGETVTLLEGDFREFLKEVNTMGRVMALTRNDDCVHERKGVYNNVSFDSPHVGLVLDPDIDLRLFMMGWKYGFAVNENDRFSFQFFDKSGEAVHKIYLTDDSNKEAYEALKAKYTAADQQLEITTEAYPPTPAEKPDSEIDVAGFQEGWRNITDTHQFFGILKKFGVSRTQGLRLAPEGFVQEVSNEAVETVLQKASETKAPIMIFVGNRGCIQIHTGEVNRLVRTGPWFNVLDPDLNVHLRTEAIAKTYVVKKPSEAGIVTALEVFDKNGELIIQLFGKRKPGIPELESWREVVKTVADF</sequence>
<keyword evidence="3" id="KW-1185">Reference proteome</keyword>
<accession>A0ABW6A1T7</accession>
<dbReference type="EMBL" id="JBHUOZ010000001">
    <property type="protein sequence ID" value="MFD2918415.1"/>
    <property type="molecule type" value="Genomic_DNA"/>
</dbReference>
<dbReference type="InterPro" id="IPR053733">
    <property type="entry name" value="Heme_Transport_Util_sf"/>
</dbReference>
<protein>
    <submittedName>
        <fullName evidence="2">Hemin-degrading factor</fullName>
    </submittedName>
</protein>
<feature type="domain" description="Haemin-degrading HemS/ChuX" evidence="1">
    <location>
        <begin position="208"/>
        <end position="338"/>
    </location>
</feature>
<evidence type="ECO:0000259" key="1">
    <source>
        <dbReference type="Pfam" id="PF05171"/>
    </source>
</evidence>
<dbReference type="Pfam" id="PF05171">
    <property type="entry name" value="HemS"/>
    <property type="match status" value="2"/>
</dbReference>
<dbReference type="Gene3D" id="3.40.1570.10">
    <property type="entry name" value="HemS/ChuS/ChuX like domains"/>
    <property type="match status" value="2"/>
</dbReference>
<feature type="domain" description="Haemin-degrading HemS/ChuX" evidence="1">
    <location>
        <begin position="34"/>
        <end position="156"/>
    </location>
</feature>
<dbReference type="CDD" id="cd16830">
    <property type="entry name" value="HemS-like_N"/>
    <property type="match status" value="1"/>
</dbReference>
<organism evidence="2 3">
    <name type="scientific">Terrimonas rubra</name>
    <dbReference type="NCBI Taxonomy" id="1035890"/>
    <lineage>
        <taxon>Bacteria</taxon>
        <taxon>Pseudomonadati</taxon>
        <taxon>Bacteroidota</taxon>
        <taxon>Chitinophagia</taxon>
        <taxon>Chitinophagales</taxon>
        <taxon>Chitinophagaceae</taxon>
        <taxon>Terrimonas</taxon>
    </lineage>
</organism>